<dbReference type="InterPro" id="IPR013324">
    <property type="entry name" value="RNA_pol_sigma_r3/r4-like"/>
</dbReference>
<dbReference type="RefSeq" id="WP_089778970.1">
    <property type="nucleotide sequence ID" value="NZ_CABLRR010000002.1"/>
</dbReference>
<keyword evidence="1" id="KW-0805">Transcription regulation</keyword>
<dbReference type="PANTHER" id="PTHR34236">
    <property type="entry name" value="DIMETHYL SULFOXIDE REDUCTASE TRANSCRIPTIONAL ACTIVATOR"/>
    <property type="match status" value="1"/>
</dbReference>
<evidence type="ECO:0000259" key="3">
    <source>
        <dbReference type="Pfam" id="PF04967"/>
    </source>
</evidence>
<dbReference type="AlphaFoldDB" id="A0A0D6JS43"/>
<gene>
    <name evidence="5" type="ORF">BN996_02224</name>
</gene>
<proteinExistence type="predicted"/>
<dbReference type="OrthoDB" id="156233at2157"/>
<feature type="domain" description="Bacterioopsin transcriptional activator GAF and HTH associated" evidence="4">
    <location>
        <begin position="15"/>
        <end position="125"/>
    </location>
</feature>
<dbReference type="InterPro" id="IPR007050">
    <property type="entry name" value="HTH_bacterioopsin"/>
</dbReference>
<organism evidence="5 6">
    <name type="scientific">Haloferax massiliensis</name>
    <dbReference type="NCBI Taxonomy" id="1476858"/>
    <lineage>
        <taxon>Archaea</taxon>
        <taxon>Methanobacteriati</taxon>
        <taxon>Methanobacteriota</taxon>
        <taxon>Stenosarchaea group</taxon>
        <taxon>Halobacteria</taxon>
        <taxon>Halobacteriales</taxon>
        <taxon>Haloferacaceae</taxon>
        <taxon>Haloferax</taxon>
    </lineage>
</organism>
<evidence type="ECO:0000313" key="6">
    <source>
        <dbReference type="Proteomes" id="UP000198902"/>
    </source>
</evidence>
<evidence type="ECO:0000259" key="4">
    <source>
        <dbReference type="Pfam" id="PF15915"/>
    </source>
</evidence>
<dbReference type="Pfam" id="PF04967">
    <property type="entry name" value="HTH_10"/>
    <property type="match status" value="1"/>
</dbReference>
<dbReference type="InterPro" id="IPR031803">
    <property type="entry name" value="BAT_GAF/HTH-assoc"/>
</dbReference>
<feature type="domain" description="HTH bat-type" evidence="3">
    <location>
        <begin position="155"/>
        <end position="206"/>
    </location>
</feature>
<sequence length="216" mass="23982">MCLIAEVVAPLSALPFGSAVEDHDVELELERSVPPASRAMSFVWVRGPDAASFGEAVRSLPGVDDLTLVGSVSDRSLYGVTWDVSQIPVFDALVERDAVLLECLSTADSWWLKLRVSSHRVLTDLRREWAAHGIDTEFDRISSVAAEEEPMSGRLTDTQLEALLLALDRGYFDERRDTSLDELGAELGISRQAVAARLKRAYRTLAERIRDERSPR</sequence>
<dbReference type="Proteomes" id="UP000198902">
    <property type="component" value="Unassembled WGS sequence"/>
</dbReference>
<name>A0A0D6JS43_9EURY</name>
<dbReference type="EMBL" id="CSTE01000002">
    <property type="protein sequence ID" value="CQR50741.1"/>
    <property type="molecule type" value="Genomic_DNA"/>
</dbReference>
<keyword evidence="2" id="KW-0804">Transcription</keyword>
<dbReference type="Pfam" id="PF15915">
    <property type="entry name" value="BAT"/>
    <property type="match status" value="1"/>
</dbReference>
<dbReference type="SUPFAM" id="SSF88659">
    <property type="entry name" value="Sigma3 and sigma4 domains of RNA polymerase sigma factors"/>
    <property type="match status" value="1"/>
</dbReference>
<reference evidence="6" key="1">
    <citation type="submission" date="2015-03" db="EMBL/GenBank/DDBJ databases">
        <authorList>
            <person name="Urmite Genomes"/>
        </authorList>
    </citation>
    <scope>NUCLEOTIDE SEQUENCE [LARGE SCALE GENOMIC DNA]</scope>
    <source>
        <strain evidence="6">Arc-Hr</strain>
    </source>
</reference>
<dbReference type="PANTHER" id="PTHR34236:SF1">
    <property type="entry name" value="DIMETHYL SULFOXIDE REDUCTASE TRANSCRIPTIONAL ACTIVATOR"/>
    <property type="match status" value="1"/>
</dbReference>
<keyword evidence="6" id="KW-1185">Reference proteome</keyword>
<evidence type="ECO:0000313" key="5">
    <source>
        <dbReference type="EMBL" id="CQR50741.1"/>
    </source>
</evidence>
<evidence type="ECO:0000256" key="1">
    <source>
        <dbReference type="ARBA" id="ARBA00023015"/>
    </source>
</evidence>
<accession>A0A0D6JS43</accession>
<evidence type="ECO:0000256" key="2">
    <source>
        <dbReference type="ARBA" id="ARBA00023163"/>
    </source>
</evidence>
<protein>
    <submittedName>
        <fullName evidence="5">HTH DNA binding domain protein</fullName>
    </submittedName>
</protein>